<sequence length="93" mass="10639">MVFDEELLAKLQRLAMIEIEEEKKEQIAKNLSDVTAFMDNLKHVDTDGIEIHHTQSTPLRQDVIKKEGSLAQEVLKHAPQAQDGYFIVPKIIE</sequence>
<protein>
    <recommendedName>
        <fullName evidence="1">Aspartyl/glutamyl-tRNA(Asn/Gln) amidotransferase subunit C</fullName>
        <shortName evidence="1">Asp/Glu-ADT subunit C</shortName>
        <ecNumber evidence="1">6.3.5.-</ecNumber>
    </recommendedName>
</protein>
<dbReference type="GO" id="GO:0050567">
    <property type="term" value="F:glutaminyl-tRNA synthase (glutamine-hydrolyzing) activity"/>
    <property type="evidence" value="ECO:0007669"/>
    <property type="project" value="UniProtKB-UniRule"/>
</dbReference>
<keyword evidence="1" id="KW-0436">Ligase</keyword>
<dbReference type="GO" id="GO:0050566">
    <property type="term" value="F:asparaginyl-tRNA synthase (glutamine-hydrolyzing) activity"/>
    <property type="evidence" value="ECO:0007669"/>
    <property type="project" value="RHEA"/>
</dbReference>
<dbReference type="PANTHER" id="PTHR15004">
    <property type="entry name" value="GLUTAMYL-TRNA(GLN) AMIDOTRANSFERASE SUBUNIT C, MITOCHONDRIAL"/>
    <property type="match status" value="1"/>
</dbReference>
<dbReference type="NCBIfam" id="TIGR00135">
    <property type="entry name" value="gatC"/>
    <property type="match status" value="1"/>
</dbReference>
<comment type="function">
    <text evidence="1">Allows the formation of correctly charged Asn-tRNA(Asn) or Gln-tRNA(Gln) through the transamidation of misacylated Asp-tRNA(Asn) or Glu-tRNA(Gln) in organisms which lack either or both of asparaginyl-tRNA or glutaminyl-tRNA synthetases. The reaction takes place in the presence of glutamine and ATP through an activated phospho-Asp-tRNA(Asn) or phospho-Glu-tRNA(Gln).</text>
</comment>
<comment type="similarity">
    <text evidence="1">Belongs to the GatC family.</text>
</comment>
<keyword evidence="2" id="KW-0808">Transferase</keyword>
<evidence type="ECO:0000256" key="1">
    <source>
        <dbReference type="HAMAP-Rule" id="MF_00122"/>
    </source>
</evidence>
<dbReference type="GO" id="GO:0005524">
    <property type="term" value="F:ATP binding"/>
    <property type="evidence" value="ECO:0007669"/>
    <property type="project" value="UniProtKB-KW"/>
</dbReference>
<keyword evidence="3" id="KW-1185">Reference proteome</keyword>
<comment type="subunit">
    <text evidence="1">Heterotrimer of A, B and C subunits.</text>
</comment>
<dbReference type="EC" id="6.3.5.-" evidence="1"/>
<dbReference type="EMBL" id="FN555004">
    <property type="protein sequence ID" value="CBG39984.1"/>
    <property type="molecule type" value="Genomic_DNA"/>
</dbReference>
<evidence type="ECO:0000313" key="2">
    <source>
        <dbReference type="EMBL" id="CBG39984.1"/>
    </source>
</evidence>
<dbReference type="GO" id="GO:0016740">
    <property type="term" value="F:transferase activity"/>
    <property type="evidence" value="ECO:0007669"/>
    <property type="project" value="UniProtKB-KW"/>
</dbReference>
<dbReference type="HOGENOM" id="CLU_105899_2_1_7"/>
<dbReference type="InterPro" id="IPR036113">
    <property type="entry name" value="Asp/Glu-ADT_sf_sub_c"/>
</dbReference>
<dbReference type="RefSeq" id="WP_013023062.1">
    <property type="nucleotide sequence ID" value="NC_013949.1"/>
</dbReference>
<dbReference type="Pfam" id="PF02686">
    <property type="entry name" value="GatC"/>
    <property type="match status" value="1"/>
</dbReference>
<dbReference type="SUPFAM" id="SSF141000">
    <property type="entry name" value="Glu-tRNAGln amidotransferase C subunit"/>
    <property type="match status" value="1"/>
</dbReference>
<keyword evidence="1" id="KW-0547">Nucleotide-binding</keyword>
<dbReference type="eggNOG" id="COG0721">
    <property type="taxonomic scope" value="Bacteria"/>
</dbReference>
<gene>
    <name evidence="1 2" type="primary">gatC</name>
    <name evidence="2" type="ordered locus">HMU07270</name>
</gene>
<dbReference type="PANTHER" id="PTHR15004:SF0">
    <property type="entry name" value="GLUTAMYL-TRNA(GLN) AMIDOTRANSFERASE SUBUNIT C, MITOCHONDRIAL"/>
    <property type="match status" value="1"/>
</dbReference>
<dbReference type="Proteomes" id="UP000001522">
    <property type="component" value="Chromosome"/>
</dbReference>
<name>D3UHL2_HELM1</name>
<dbReference type="GO" id="GO:0006412">
    <property type="term" value="P:translation"/>
    <property type="evidence" value="ECO:0007669"/>
    <property type="project" value="UniProtKB-UniRule"/>
</dbReference>
<dbReference type="HAMAP" id="MF_00122">
    <property type="entry name" value="GatC"/>
    <property type="match status" value="1"/>
</dbReference>
<keyword evidence="1" id="KW-0648">Protein biosynthesis</keyword>
<reference evidence="2 3" key="1">
    <citation type="journal article" date="2010" name="BMC Genomics">
        <title>Comparative genomics and proteomics of Helicobacter mustelae, an ulcerogenic and carcinogenic gastric pathogen.</title>
        <authorList>
            <person name="O'Toole P.W."/>
            <person name="Snelling W.J."/>
            <person name="Canchaya C."/>
            <person name="Forde B.M."/>
            <person name="Hardie K.R."/>
            <person name="Josenhans C."/>
            <person name="Graham R.L.J."/>
            <person name="McMullan G."/>
            <person name="Parkhill J."/>
            <person name="Belda E."/>
            <person name="Bentley S.D."/>
        </authorList>
    </citation>
    <scope>NUCLEOTIDE SEQUENCE [LARGE SCALE GENOMIC DNA]</scope>
    <source>
        <strain evidence="3">ATCC 43772 / LMG 18044 / NCTC 12198 / 12198</strain>
    </source>
</reference>
<accession>D3UHL2</accession>
<dbReference type="STRING" id="679897.HMU07270"/>
<dbReference type="GO" id="GO:0006450">
    <property type="term" value="P:regulation of translational fidelity"/>
    <property type="evidence" value="ECO:0007669"/>
    <property type="project" value="InterPro"/>
</dbReference>
<dbReference type="GO" id="GO:0070681">
    <property type="term" value="P:glutaminyl-tRNAGln biosynthesis via transamidation"/>
    <property type="evidence" value="ECO:0007669"/>
    <property type="project" value="TreeGrafter"/>
</dbReference>
<keyword evidence="1" id="KW-0067">ATP-binding</keyword>
<dbReference type="AlphaFoldDB" id="D3UHL2"/>
<comment type="catalytic activity">
    <reaction evidence="1">
        <text>L-glutamyl-tRNA(Gln) + L-glutamine + ATP + H2O = L-glutaminyl-tRNA(Gln) + L-glutamate + ADP + phosphate + H(+)</text>
        <dbReference type="Rhea" id="RHEA:17521"/>
        <dbReference type="Rhea" id="RHEA-COMP:9681"/>
        <dbReference type="Rhea" id="RHEA-COMP:9684"/>
        <dbReference type="ChEBI" id="CHEBI:15377"/>
        <dbReference type="ChEBI" id="CHEBI:15378"/>
        <dbReference type="ChEBI" id="CHEBI:29985"/>
        <dbReference type="ChEBI" id="CHEBI:30616"/>
        <dbReference type="ChEBI" id="CHEBI:43474"/>
        <dbReference type="ChEBI" id="CHEBI:58359"/>
        <dbReference type="ChEBI" id="CHEBI:78520"/>
        <dbReference type="ChEBI" id="CHEBI:78521"/>
        <dbReference type="ChEBI" id="CHEBI:456216"/>
    </reaction>
</comment>
<organism evidence="2 3">
    <name type="scientific">Helicobacter mustelae (strain ATCC 43772 / CCUG 25715 / CIP 103759 / LMG 18044 / NCTC 12198 / R85-136P)</name>
    <name type="common">Campylobacter mustelae</name>
    <dbReference type="NCBI Taxonomy" id="679897"/>
    <lineage>
        <taxon>Bacteria</taxon>
        <taxon>Pseudomonadati</taxon>
        <taxon>Campylobacterota</taxon>
        <taxon>Epsilonproteobacteria</taxon>
        <taxon>Campylobacterales</taxon>
        <taxon>Helicobacteraceae</taxon>
        <taxon>Helicobacter</taxon>
    </lineage>
</organism>
<dbReference type="Gene3D" id="1.10.20.60">
    <property type="entry name" value="Glu-tRNAGln amidotransferase C subunit, N-terminal domain"/>
    <property type="match status" value="1"/>
</dbReference>
<comment type="catalytic activity">
    <reaction evidence="1">
        <text>L-aspartyl-tRNA(Asn) + L-glutamine + ATP + H2O = L-asparaginyl-tRNA(Asn) + L-glutamate + ADP + phosphate + 2 H(+)</text>
        <dbReference type="Rhea" id="RHEA:14513"/>
        <dbReference type="Rhea" id="RHEA-COMP:9674"/>
        <dbReference type="Rhea" id="RHEA-COMP:9677"/>
        <dbReference type="ChEBI" id="CHEBI:15377"/>
        <dbReference type="ChEBI" id="CHEBI:15378"/>
        <dbReference type="ChEBI" id="CHEBI:29985"/>
        <dbReference type="ChEBI" id="CHEBI:30616"/>
        <dbReference type="ChEBI" id="CHEBI:43474"/>
        <dbReference type="ChEBI" id="CHEBI:58359"/>
        <dbReference type="ChEBI" id="CHEBI:78515"/>
        <dbReference type="ChEBI" id="CHEBI:78516"/>
        <dbReference type="ChEBI" id="CHEBI:456216"/>
    </reaction>
</comment>
<dbReference type="InterPro" id="IPR003837">
    <property type="entry name" value="GatC"/>
</dbReference>
<evidence type="ECO:0000313" key="3">
    <source>
        <dbReference type="Proteomes" id="UP000001522"/>
    </source>
</evidence>
<dbReference type="KEGG" id="hms:HMU07270"/>
<proteinExistence type="inferred from homology"/>